<accession>A0A0L8I8C7</accession>
<evidence type="ECO:0000313" key="1">
    <source>
        <dbReference type="EMBL" id="KOF97702.1"/>
    </source>
</evidence>
<name>A0A0L8I8C7_OCTBM</name>
<organism evidence="1">
    <name type="scientific">Octopus bimaculoides</name>
    <name type="common">California two-spotted octopus</name>
    <dbReference type="NCBI Taxonomy" id="37653"/>
    <lineage>
        <taxon>Eukaryota</taxon>
        <taxon>Metazoa</taxon>
        <taxon>Spiralia</taxon>
        <taxon>Lophotrochozoa</taxon>
        <taxon>Mollusca</taxon>
        <taxon>Cephalopoda</taxon>
        <taxon>Coleoidea</taxon>
        <taxon>Octopodiformes</taxon>
        <taxon>Octopoda</taxon>
        <taxon>Incirrata</taxon>
        <taxon>Octopodidae</taxon>
        <taxon>Octopus</taxon>
    </lineage>
</organism>
<proteinExistence type="predicted"/>
<protein>
    <submittedName>
        <fullName evidence="1">Uncharacterized protein</fullName>
    </submittedName>
</protein>
<dbReference type="EMBL" id="KQ416270">
    <property type="protein sequence ID" value="KOF97702.1"/>
    <property type="molecule type" value="Genomic_DNA"/>
</dbReference>
<dbReference type="AlphaFoldDB" id="A0A0L8I8C7"/>
<sequence length="56" mass="6427">MTSQYYMYHRNFDSVFITTVRRTGTGSSDYRFPSRAVTSCNIASLAFNKQSSFNDV</sequence>
<reference evidence="1" key="1">
    <citation type="submission" date="2015-07" db="EMBL/GenBank/DDBJ databases">
        <title>MeaNS - Measles Nucleotide Surveillance Program.</title>
        <authorList>
            <person name="Tran T."/>
            <person name="Druce J."/>
        </authorList>
    </citation>
    <scope>NUCLEOTIDE SEQUENCE</scope>
    <source>
        <strain evidence="1">UCB-OBI-ISO-001</strain>
        <tissue evidence="1">Gonad</tissue>
    </source>
</reference>
<gene>
    <name evidence="1" type="ORF">OCBIM_22028721mg</name>
</gene>